<organism evidence="5 6">
    <name type="scientific">Hymenobacter nitidus</name>
    <dbReference type="NCBI Taxonomy" id="2880929"/>
    <lineage>
        <taxon>Bacteria</taxon>
        <taxon>Pseudomonadati</taxon>
        <taxon>Bacteroidota</taxon>
        <taxon>Cytophagia</taxon>
        <taxon>Cytophagales</taxon>
        <taxon>Hymenobacteraceae</taxon>
        <taxon>Hymenobacter</taxon>
    </lineage>
</organism>
<feature type="signal peptide" evidence="3">
    <location>
        <begin position="1"/>
        <end position="21"/>
    </location>
</feature>
<dbReference type="NCBIfam" id="TIGR04183">
    <property type="entry name" value="Por_Secre_tail"/>
    <property type="match status" value="1"/>
</dbReference>
<comment type="subcellular location">
    <subcellularLocation>
        <location evidence="2">Secreted</location>
    </subcellularLocation>
</comment>
<keyword evidence="2" id="KW-0964">Secreted</keyword>
<dbReference type="Gene3D" id="2.160.20.10">
    <property type="entry name" value="Single-stranded right-handed beta-helix, Pectin lyase-like"/>
    <property type="match status" value="1"/>
</dbReference>
<accession>A0ABS8AFT8</accession>
<keyword evidence="2" id="KW-0119">Carbohydrate metabolism</keyword>
<dbReference type="InterPro" id="IPR012334">
    <property type="entry name" value="Pectin_lyas_fold"/>
</dbReference>
<comment type="caution">
    <text evidence="5">The sequence shown here is derived from an EMBL/GenBank/DDBJ whole genome shotgun (WGS) entry which is preliminary data.</text>
</comment>
<comment type="similarity">
    <text evidence="2">Belongs to the polysaccharide lyase 1 family.</text>
</comment>
<proteinExistence type="inferred from homology"/>
<reference evidence="5" key="1">
    <citation type="submission" date="2021-10" db="EMBL/GenBank/DDBJ databases">
        <authorList>
            <person name="Dean J.D."/>
            <person name="Kim M.K."/>
            <person name="Newey C.N."/>
            <person name="Stoker T.S."/>
            <person name="Thompson D.W."/>
            <person name="Grose J.H."/>
        </authorList>
    </citation>
    <scope>NUCLEOTIDE SEQUENCE</scope>
    <source>
        <strain evidence="5">BT635</strain>
    </source>
</reference>
<dbReference type="EMBL" id="JAJADQ010000009">
    <property type="protein sequence ID" value="MCB2379271.1"/>
    <property type="molecule type" value="Genomic_DNA"/>
</dbReference>
<evidence type="ECO:0000313" key="5">
    <source>
        <dbReference type="EMBL" id="MCB2379271.1"/>
    </source>
</evidence>
<keyword evidence="1 2" id="KW-0456">Lyase</keyword>
<dbReference type="SMART" id="SM00656">
    <property type="entry name" value="Amb_all"/>
    <property type="match status" value="1"/>
</dbReference>
<sequence>MKKSLLTALLALGSVAPAAFGQTAPFGPIGFVTQTTGITGGAGGTSVTVSTGTALMAAIVGNRSNAPLTIYINGVITPANTPATYDKIEIKDRNNISIIGVGTSGEFNGIGLYVRRATNIIIQNIKVHHVQLGPKDCIGIEGPANHVWVDHCELYNQHQGVGVDDYDGLLDIKDDAEYVTFSWNYLHDAWKASLSGFTETDTYNRKVTYHHNRFENINSRLPLFRGGTGHVFNNYYKDIASTAINSRVGACVKIENNYFLNTKNPYVSAYSSVVGYGDITGNMLVNSPFQYSSDTYQLGACTLAIPYSYSGVLNTAADVPTVVLAGAGVGKLGSVTSLKKAEKGQFEVFPNPFQGAATFALTLAGPSRVGIELFTLAGQKVAAVTTPGQVLGAGTHRFDYRNASLTPGLYFYVVTTEKGSYSQKLVVQ</sequence>
<dbReference type="InterPro" id="IPR045032">
    <property type="entry name" value="PEL"/>
</dbReference>
<gene>
    <name evidence="5" type="ORF">LGH70_16865</name>
</gene>
<feature type="domain" description="Pectate lyase" evidence="4">
    <location>
        <begin position="42"/>
        <end position="265"/>
    </location>
</feature>
<evidence type="ECO:0000259" key="4">
    <source>
        <dbReference type="SMART" id="SM00656"/>
    </source>
</evidence>
<protein>
    <submittedName>
        <fullName evidence="5">T9SS type A sorting domain-containing protein</fullName>
    </submittedName>
</protein>
<dbReference type="RefSeq" id="WP_226187944.1">
    <property type="nucleotide sequence ID" value="NZ_JAJADQ010000009.1"/>
</dbReference>
<dbReference type="Proteomes" id="UP001165297">
    <property type="component" value="Unassembled WGS sequence"/>
</dbReference>
<evidence type="ECO:0000256" key="2">
    <source>
        <dbReference type="RuleBase" id="RU361173"/>
    </source>
</evidence>
<feature type="chain" id="PRO_5045954909" evidence="3">
    <location>
        <begin position="22"/>
        <end position="428"/>
    </location>
</feature>
<dbReference type="PANTHER" id="PTHR31683:SF18">
    <property type="entry name" value="PECTATE LYASE 21-RELATED"/>
    <property type="match status" value="1"/>
</dbReference>
<evidence type="ECO:0000313" key="6">
    <source>
        <dbReference type="Proteomes" id="UP001165297"/>
    </source>
</evidence>
<keyword evidence="3" id="KW-0732">Signal</keyword>
<name>A0ABS8AFT8_9BACT</name>
<dbReference type="Pfam" id="PF00544">
    <property type="entry name" value="Pectate_lyase_4"/>
    <property type="match status" value="1"/>
</dbReference>
<keyword evidence="2" id="KW-0624">Polysaccharide degradation</keyword>
<dbReference type="InterPro" id="IPR026444">
    <property type="entry name" value="Secre_tail"/>
</dbReference>
<evidence type="ECO:0000256" key="3">
    <source>
        <dbReference type="SAM" id="SignalP"/>
    </source>
</evidence>
<dbReference type="InterPro" id="IPR011050">
    <property type="entry name" value="Pectin_lyase_fold/virulence"/>
</dbReference>
<dbReference type="SUPFAM" id="SSF51126">
    <property type="entry name" value="Pectin lyase-like"/>
    <property type="match status" value="1"/>
</dbReference>
<evidence type="ECO:0000256" key="1">
    <source>
        <dbReference type="ARBA" id="ARBA00023239"/>
    </source>
</evidence>
<dbReference type="InterPro" id="IPR002022">
    <property type="entry name" value="Pec_lyase"/>
</dbReference>
<keyword evidence="6" id="KW-1185">Reference proteome</keyword>
<dbReference type="PANTHER" id="PTHR31683">
    <property type="entry name" value="PECTATE LYASE 18-RELATED"/>
    <property type="match status" value="1"/>
</dbReference>